<reference evidence="1" key="1">
    <citation type="journal article" date="2020" name="Stud. Mycol.">
        <title>101 Dothideomycetes genomes: a test case for predicting lifestyles and emergence of pathogens.</title>
        <authorList>
            <person name="Haridas S."/>
            <person name="Albert R."/>
            <person name="Binder M."/>
            <person name="Bloem J."/>
            <person name="Labutti K."/>
            <person name="Salamov A."/>
            <person name="Andreopoulos B."/>
            <person name="Baker S."/>
            <person name="Barry K."/>
            <person name="Bills G."/>
            <person name="Bluhm B."/>
            <person name="Cannon C."/>
            <person name="Castanera R."/>
            <person name="Culley D."/>
            <person name="Daum C."/>
            <person name="Ezra D."/>
            <person name="Gonzalez J."/>
            <person name="Henrissat B."/>
            <person name="Kuo A."/>
            <person name="Liang C."/>
            <person name="Lipzen A."/>
            <person name="Lutzoni F."/>
            <person name="Magnuson J."/>
            <person name="Mondo S."/>
            <person name="Nolan M."/>
            <person name="Ohm R."/>
            <person name="Pangilinan J."/>
            <person name="Park H.-J."/>
            <person name="Ramirez L."/>
            <person name="Alfaro M."/>
            <person name="Sun H."/>
            <person name="Tritt A."/>
            <person name="Yoshinaga Y."/>
            <person name="Zwiers L.-H."/>
            <person name="Turgeon B."/>
            <person name="Goodwin S."/>
            <person name="Spatafora J."/>
            <person name="Crous P."/>
            <person name="Grigoriev I."/>
        </authorList>
    </citation>
    <scope>NUCLEOTIDE SEQUENCE</scope>
    <source>
        <strain evidence="1">CBS 175.79</strain>
    </source>
</reference>
<name>A0A6A5XPE7_9PLEO</name>
<dbReference type="RefSeq" id="XP_033383474.1">
    <property type="nucleotide sequence ID" value="XM_033532165.1"/>
</dbReference>
<accession>A0A6A5XPE7</accession>
<keyword evidence="2" id="KW-1185">Reference proteome</keyword>
<organism evidence="1 2">
    <name type="scientific">Aaosphaeria arxii CBS 175.79</name>
    <dbReference type="NCBI Taxonomy" id="1450172"/>
    <lineage>
        <taxon>Eukaryota</taxon>
        <taxon>Fungi</taxon>
        <taxon>Dikarya</taxon>
        <taxon>Ascomycota</taxon>
        <taxon>Pezizomycotina</taxon>
        <taxon>Dothideomycetes</taxon>
        <taxon>Pleosporomycetidae</taxon>
        <taxon>Pleosporales</taxon>
        <taxon>Pleosporales incertae sedis</taxon>
        <taxon>Aaosphaeria</taxon>
    </lineage>
</organism>
<dbReference type="EMBL" id="ML978070">
    <property type="protein sequence ID" value="KAF2015135.1"/>
    <property type="molecule type" value="Genomic_DNA"/>
</dbReference>
<dbReference type="Proteomes" id="UP000799778">
    <property type="component" value="Unassembled WGS sequence"/>
</dbReference>
<sequence>MDQLATSPVPRMINVFVNLEFKVDGNIRYGSAGVRKYQVDLGQLTATSEWFAEAVCKRTGKDYVGVIWHQADDFQIYMMWMMDRVLRSRRTIREHNERHNILPPTAEKLRSLLAAPVGPARLVVDQDPEQAKSPAISDEQERFAALMDLWILALHFKDNVFRGVVTGVLRDDLEDLSIDPRHFIAAISPELVDEIWNSNQTKAKQNGVVGQYIARNIARYAEHKVMQNFLNSPKYQNAFKVALQHHLRLSLPIQAVPEFYPIVPCHFDTIREPVVVKDKRRKRIFPGHHAWQGMVHSNLASIYTTWNTSVTLTGIEWQTLAYWTVTRGEDPDVQK</sequence>
<evidence type="ECO:0000313" key="2">
    <source>
        <dbReference type="Proteomes" id="UP000799778"/>
    </source>
</evidence>
<protein>
    <submittedName>
        <fullName evidence="1">Uncharacterized protein</fullName>
    </submittedName>
</protein>
<dbReference type="GeneID" id="54289562"/>
<gene>
    <name evidence="1" type="ORF">BU24DRAFT_463852</name>
</gene>
<proteinExistence type="predicted"/>
<evidence type="ECO:0000313" key="1">
    <source>
        <dbReference type="EMBL" id="KAF2015135.1"/>
    </source>
</evidence>
<dbReference type="AlphaFoldDB" id="A0A6A5XPE7"/>